<protein>
    <recommendedName>
        <fullName evidence="3">RNA methyltransferase</fullName>
    </recommendedName>
</protein>
<proteinExistence type="predicted"/>
<dbReference type="KEGG" id="ndv:NDEV_0928"/>
<dbReference type="PANTHER" id="PTHR12150">
    <property type="entry name" value="CLASS IV SAM-BINDING METHYLTRANSFERASE-RELATED"/>
    <property type="match status" value="1"/>
</dbReference>
<dbReference type="SUPFAM" id="SSF75217">
    <property type="entry name" value="alpha/beta knot"/>
    <property type="match status" value="1"/>
</dbReference>
<evidence type="ECO:0000313" key="2">
    <source>
        <dbReference type="Proteomes" id="UP000196239"/>
    </source>
</evidence>
<dbReference type="InterPro" id="IPR003750">
    <property type="entry name" value="Put_MeTrfase-C9orf114-like"/>
</dbReference>
<dbReference type="InterPro" id="IPR012340">
    <property type="entry name" value="NA-bd_OB-fold"/>
</dbReference>
<dbReference type="Gene3D" id="3.40.1280.10">
    <property type="match status" value="1"/>
</dbReference>
<dbReference type="Pfam" id="PF02598">
    <property type="entry name" value="Methyltrn_RNA_3"/>
    <property type="match status" value="1"/>
</dbReference>
<dbReference type="CDD" id="cd18086">
    <property type="entry name" value="HsC9orf114-like"/>
    <property type="match status" value="1"/>
</dbReference>
<dbReference type="EMBL" id="LN890280">
    <property type="protein sequence ID" value="CUR51693.1"/>
    <property type="molecule type" value="Genomic_DNA"/>
</dbReference>
<organism evidence="1 2">
    <name type="scientific">Nitrosotalea devaniterrae</name>
    <dbReference type="NCBI Taxonomy" id="1078905"/>
    <lineage>
        <taxon>Archaea</taxon>
        <taxon>Nitrososphaerota</taxon>
        <taxon>Nitrososphaeria</taxon>
        <taxon>Nitrosotaleales</taxon>
        <taxon>Nitrosotaleaceae</taxon>
        <taxon>Nitrosotalea</taxon>
    </lineage>
</organism>
<accession>A0A128A2W8</accession>
<sequence>MKISIAIPDSSLSEEPTPLDKAMKISQIARACSIFRVNTIHIYKESSGSDRDRSLLRNLLRYLETPQYLRKILYPISDEFQFAGSLSPLKIPSHVQTSDPKKIKAGDVRDGVVVQYKGKKFVNVGFEQLIPFYSKDEDGKRILVKFKEGYPALVVKQIEKEEISQYWGYDVKEVSNLGTFLATWGLPIILASRKGKPIHKTQKYFDEIAREHVLIVFGSPKKGVYEILGKNIGNIPRSSILNFFSDQATETVRLEEAILGTLAVLNTLTRN</sequence>
<dbReference type="AlphaFoldDB" id="A0A128A2W8"/>
<dbReference type="InterPro" id="IPR029026">
    <property type="entry name" value="tRNA_m1G_MTases_N"/>
</dbReference>
<reference evidence="2" key="1">
    <citation type="submission" date="2015-10" db="EMBL/GenBank/DDBJ databases">
        <authorList>
            <person name="Lehtovirta-Morley L.E."/>
            <person name="Vieille C."/>
        </authorList>
    </citation>
    <scope>NUCLEOTIDE SEQUENCE [LARGE SCALE GENOMIC DNA]</scope>
</reference>
<evidence type="ECO:0008006" key="3">
    <source>
        <dbReference type="Google" id="ProtNLM"/>
    </source>
</evidence>
<evidence type="ECO:0000313" key="1">
    <source>
        <dbReference type="EMBL" id="CUR51693.1"/>
    </source>
</evidence>
<name>A0A128A2W8_9ARCH</name>
<dbReference type="InterPro" id="IPR029028">
    <property type="entry name" value="Alpha/beta_knot_MTases"/>
</dbReference>
<gene>
    <name evidence="1" type="ORF">NDEV_0928</name>
</gene>
<dbReference type="Proteomes" id="UP000196239">
    <property type="component" value="Chromosome 1"/>
</dbReference>
<dbReference type="PANTHER" id="PTHR12150:SF13">
    <property type="entry name" value="METHYLTRANSFERASE C9ORF114-RELATED"/>
    <property type="match status" value="1"/>
</dbReference>
<dbReference type="Gene3D" id="2.40.50.140">
    <property type="entry name" value="Nucleic acid-binding proteins"/>
    <property type="match status" value="1"/>
</dbReference>
<keyword evidence="2" id="KW-1185">Reference proteome</keyword>